<evidence type="ECO:0000313" key="2">
    <source>
        <dbReference type="Proteomes" id="UP000234460"/>
    </source>
</evidence>
<accession>A0AAQ1P053</accession>
<proteinExistence type="predicted"/>
<dbReference type="AlphaFoldDB" id="A0AAQ1P053"/>
<dbReference type="Proteomes" id="UP000234460">
    <property type="component" value="Chromosome LMANV2"/>
</dbReference>
<dbReference type="EMBL" id="OEJX01000042">
    <property type="protein sequence ID" value="SOR62487.1"/>
    <property type="molecule type" value="Genomic_DNA"/>
</dbReference>
<protein>
    <submittedName>
        <fullName evidence="1">Uncharacterized protein</fullName>
    </submittedName>
</protein>
<organism evidence="1 2">
    <name type="scientific">Leptospira interrogans serovar Manilae</name>
    <dbReference type="NCBI Taxonomy" id="214675"/>
    <lineage>
        <taxon>Bacteria</taxon>
        <taxon>Pseudomonadati</taxon>
        <taxon>Spirochaetota</taxon>
        <taxon>Spirochaetia</taxon>
        <taxon>Leptospirales</taxon>
        <taxon>Leptospiraceae</taxon>
        <taxon>Leptospira</taxon>
    </lineage>
</organism>
<evidence type="ECO:0000313" key="1">
    <source>
        <dbReference type="EMBL" id="SOR62487.1"/>
    </source>
</evidence>
<gene>
    <name evidence="1" type="ORF">LMANV2_470095</name>
</gene>
<comment type="caution">
    <text evidence="1">The sequence shown here is derived from an EMBL/GenBank/DDBJ whole genome shotgun (WGS) entry which is preliminary data.</text>
</comment>
<reference evidence="1 2" key="1">
    <citation type="submission" date="2017-11" db="EMBL/GenBank/DDBJ databases">
        <authorList>
            <person name="Lechat P."/>
        </authorList>
    </citation>
    <scope>NUCLEOTIDE SEQUENCE [LARGE SCALE GENOMIC DNA]</scope>
    <source>
        <strain evidence="1">L495</strain>
    </source>
</reference>
<sequence>MNSPSLFTLWKRSIEAVLLIAIFNNSNNNIIKEYNFHLFAFYDVLLGLYC</sequence>
<name>A0AAQ1P053_LEPIR</name>